<evidence type="ECO:0000256" key="2">
    <source>
        <dbReference type="ARBA" id="ARBA00022801"/>
    </source>
</evidence>
<protein>
    <submittedName>
        <fullName evidence="6">Beta-N-acetylhexosaminidase</fullName>
    </submittedName>
</protein>
<keyword evidence="2" id="KW-0378">Hydrolase</keyword>
<proteinExistence type="inferred from homology"/>
<name>A0A8J3NFU1_9ACTN</name>
<dbReference type="InterPro" id="IPR050226">
    <property type="entry name" value="NagZ_Beta-hexosaminidase"/>
</dbReference>
<dbReference type="InterPro" id="IPR001764">
    <property type="entry name" value="Glyco_hydro_3_N"/>
</dbReference>
<dbReference type="Proteomes" id="UP000601223">
    <property type="component" value="Unassembled WGS sequence"/>
</dbReference>
<dbReference type="GO" id="GO:0005975">
    <property type="term" value="P:carbohydrate metabolic process"/>
    <property type="evidence" value="ECO:0007669"/>
    <property type="project" value="InterPro"/>
</dbReference>
<dbReference type="Gene3D" id="3.20.20.300">
    <property type="entry name" value="Glycoside hydrolase, family 3, N-terminal domain"/>
    <property type="match status" value="1"/>
</dbReference>
<evidence type="ECO:0000256" key="3">
    <source>
        <dbReference type="ARBA" id="ARBA00023295"/>
    </source>
</evidence>
<evidence type="ECO:0000313" key="7">
    <source>
        <dbReference type="Proteomes" id="UP000601223"/>
    </source>
</evidence>
<dbReference type="PRINTS" id="PR00133">
    <property type="entry name" value="GLHYDRLASE3"/>
</dbReference>
<dbReference type="SUPFAM" id="SSF51445">
    <property type="entry name" value="(Trans)glycosidases"/>
    <property type="match status" value="1"/>
</dbReference>
<evidence type="ECO:0000259" key="5">
    <source>
        <dbReference type="Pfam" id="PF00933"/>
    </source>
</evidence>
<comment type="caution">
    <text evidence="6">The sequence shown here is derived from an EMBL/GenBank/DDBJ whole genome shotgun (WGS) entry which is preliminary data.</text>
</comment>
<evidence type="ECO:0000256" key="1">
    <source>
        <dbReference type="ARBA" id="ARBA00005336"/>
    </source>
</evidence>
<sequence length="507" mass="52125">MARPDTLAEGPITMSAPIGAEGEDTVSTDPGLRRLALRTLLAAFPGHTAPGWAEDLLGEGLAGYTLFGFNIADTEQVATLTAQLRAARRDTIIAIDEEGGDVTRLAHRTGSPYPGNAALGAIGDLDLTRRVYHAIGRELADVGINLDLAPTVDVNTATDNPVIGTRSFGADPVRVAAHAAAAVVGLQQAGVAACAKHFPGHGATIADSHLELPTVDVTPQLLRDRELPPFAAVIAAGTKAIMTAHIRVPAITGDDPATFTEALLVDVLRGEYGFTGTVVTDALEMKGASRSAGGIGPAAVRALRAGADLLCLGADIELEIVEEAAAAIAGALADGTLSLARVEQAVARNEALAAWTHGIEDVELSPRLGYDAARRAVSVEGSLSGFEHPFVVQLRAGHTIAEGAVPWGLSPHLDGTPQLAVAADETSANALIDAAAGRPIVLVGRHTHRNPAARSLAEQLAAVHPLAVVEMGWPAGWRPNGVKAFVTTYGASHANGRAAAEILGLVA</sequence>
<gene>
    <name evidence="6" type="primary">nagZ</name>
    <name evidence="6" type="ORF">Cba03nite_10390</name>
</gene>
<dbReference type="PANTHER" id="PTHR30480:SF16">
    <property type="entry name" value="GLYCOSIDE HYDROLASE FAMILY 3 DOMAIN PROTEIN"/>
    <property type="match status" value="1"/>
</dbReference>
<feature type="domain" description="Glycoside hydrolase family 3 N-terminal" evidence="5">
    <location>
        <begin position="53"/>
        <end position="348"/>
    </location>
</feature>
<organism evidence="6 7">
    <name type="scientific">Catellatospora bangladeshensis</name>
    <dbReference type="NCBI Taxonomy" id="310355"/>
    <lineage>
        <taxon>Bacteria</taxon>
        <taxon>Bacillati</taxon>
        <taxon>Actinomycetota</taxon>
        <taxon>Actinomycetes</taxon>
        <taxon>Micromonosporales</taxon>
        <taxon>Micromonosporaceae</taxon>
        <taxon>Catellatospora</taxon>
    </lineage>
</organism>
<feature type="region of interest" description="Disordered" evidence="4">
    <location>
        <begin position="1"/>
        <end position="26"/>
    </location>
</feature>
<keyword evidence="7" id="KW-1185">Reference proteome</keyword>
<dbReference type="InterPro" id="IPR017853">
    <property type="entry name" value="GH"/>
</dbReference>
<dbReference type="InterPro" id="IPR036962">
    <property type="entry name" value="Glyco_hydro_3_N_sf"/>
</dbReference>
<accession>A0A8J3NFU1</accession>
<comment type="similarity">
    <text evidence="1">Belongs to the glycosyl hydrolase 3 family.</text>
</comment>
<reference evidence="6 7" key="1">
    <citation type="submission" date="2021-01" db="EMBL/GenBank/DDBJ databases">
        <title>Whole genome shotgun sequence of Catellatospora bangladeshensis NBRC 107357.</title>
        <authorList>
            <person name="Komaki H."/>
            <person name="Tamura T."/>
        </authorList>
    </citation>
    <scope>NUCLEOTIDE SEQUENCE [LARGE SCALE GENOMIC DNA]</scope>
    <source>
        <strain evidence="6 7">NBRC 107357</strain>
    </source>
</reference>
<keyword evidence="3" id="KW-0326">Glycosidase</keyword>
<evidence type="ECO:0000256" key="4">
    <source>
        <dbReference type="SAM" id="MobiDB-lite"/>
    </source>
</evidence>
<evidence type="ECO:0000313" key="6">
    <source>
        <dbReference type="EMBL" id="GIF79690.1"/>
    </source>
</evidence>
<dbReference type="GO" id="GO:0004553">
    <property type="term" value="F:hydrolase activity, hydrolyzing O-glycosyl compounds"/>
    <property type="evidence" value="ECO:0007669"/>
    <property type="project" value="InterPro"/>
</dbReference>
<dbReference type="GO" id="GO:0009254">
    <property type="term" value="P:peptidoglycan turnover"/>
    <property type="evidence" value="ECO:0007669"/>
    <property type="project" value="TreeGrafter"/>
</dbReference>
<dbReference type="EMBL" id="BONF01000008">
    <property type="protein sequence ID" value="GIF79690.1"/>
    <property type="molecule type" value="Genomic_DNA"/>
</dbReference>
<dbReference type="PANTHER" id="PTHR30480">
    <property type="entry name" value="BETA-HEXOSAMINIDASE-RELATED"/>
    <property type="match status" value="1"/>
</dbReference>
<dbReference type="AlphaFoldDB" id="A0A8J3NFU1"/>
<dbReference type="Pfam" id="PF00933">
    <property type="entry name" value="Glyco_hydro_3"/>
    <property type="match status" value="1"/>
</dbReference>